<dbReference type="InterPro" id="IPR036457">
    <property type="entry name" value="PPM-type-like_dom_sf"/>
</dbReference>
<dbReference type="Proteomes" id="UP000626109">
    <property type="component" value="Unassembled WGS sequence"/>
</dbReference>
<dbReference type="SUPFAM" id="SSF81606">
    <property type="entry name" value="PP2C-like"/>
    <property type="match status" value="1"/>
</dbReference>
<name>A0A813LTW5_POLGL</name>
<comment type="caution">
    <text evidence="1">The sequence shown here is derived from an EMBL/GenBank/DDBJ whole genome shotgun (WGS) entry which is preliminary data.</text>
</comment>
<evidence type="ECO:0000313" key="2">
    <source>
        <dbReference type="Proteomes" id="UP000626109"/>
    </source>
</evidence>
<evidence type="ECO:0008006" key="3">
    <source>
        <dbReference type="Google" id="ProtNLM"/>
    </source>
</evidence>
<dbReference type="Gene3D" id="3.60.40.10">
    <property type="entry name" value="PPM-type phosphatase domain"/>
    <property type="match status" value="1"/>
</dbReference>
<proteinExistence type="predicted"/>
<accession>A0A813LTW5</accession>
<dbReference type="AlphaFoldDB" id="A0A813LTW5"/>
<protein>
    <recommendedName>
        <fullName evidence="3">PPM-type phosphatase domain-containing protein</fullName>
    </recommendedName>
</protein>
<dbReference type="EMBL" id="CAJNNW010036969">
    <property type="protein sequence ID" value="CAE8738597.1"/>
    <property type="molecule type" value="Genomic_DNA"/>
</dbReference>
<evidence type="ECO:0000313" key="1">
    <source>
        <dbReference type="EMBL" id="CAE8738597.1"/>
    </source>
</evidence>
<gene>
    <name evidence="1" type="ORF">PGLA2088_LOCUS49265</name>
</gene>
<organism evidence="1 2">
    <name type="scientific">Polarella glacialis</name>
    <name type="common">Dinoflagellate</name>
    <dbReference type="NCBI Taxonomy" id="89957"/>
    <lineage>
        <taxon>Eukaryota</taxon>
        <taxon>Sar</taxon>
        <taxon>Alveolata</taxon>
        <taxon>Dinophyceae</taxon>
        <taxon>Suessiales</taxon>
        <taxon>Suessiaceae</taxon>
        <taxon>Polarella</taxon>
    </lineage>
</organism>
<reference evidence="1" key="1">
    <citation type="submission" date="2021-02" db="EMBL/GenBank/DDBJ databases">
        <authorList>
            <person name="Dougan E. K."/>
            <person name="Rhodes N."/>
            <person name="Thang M."/>
            <person name="Chan C."/>
        </authorList>
    </citation>
    <scope>NUCLEOTIDE SEQUENCE</scope>
</reference>
<sequence length="226" mass="23813">MLRLTRAFPRGTPWLPAIISAIPVATASGRRHLFSTQSLDQQLLAATAGGIRNLASSAHWPADHVQSSGYHLKIAGLLAAAFAAGSGFNSNSACLCEEVGVSDISGNNPIEDRHAFRNMSPRGVQMLAAAVFDGHGGWQVADWLCTALLPALERHLEAQSELDASGRSGAVQAALEAAFAECDAALRQQLIQLEQQARDGPKGGSSFARALRVGSCARGAFDERLV</sequence>